<dbReference type="Proteomes" id="UP000250192">
    <property type="component" value="Unassembled WGS sequence"/>
</dbReference>
<name>A0A2X0VEA5_9ACTO</name>
<evidence type="ECO:0000313" key="2">
    <source>
        <dbReference type="Proteomes" id="UP000250192"/>
    </source>
</evidence>
<protein>
    <recommendedName>
        <fullName evidence="3">Antitoxin VbhA domain-containing protein</fullName>
    </recommendedName>
</protein>
<keyword evidence="2" id="KW-1185">Reference proteome</keyword>
<dbReference type="GeneID" id="93758557"/>
<dbReference type="EMBL" id="UAPR01000004">
    <property type="protein sequence ID" value="SPT55847.1"/>
    <property type="molecule type" value="Genomic_DNA"/>
</dbReference>
<gene>
    <name evidence="1" type="ORF">NCTC9935_01357</name>
</gene>
<dbReference type="OrthoDB" id="3267974at2"/>
<organism evidence="1 2">
    <name type="scientific">Schaalia odontolytica</name>
    <dbReference type="NCBI Taxonomy" id="1660"/>
    <lineage>
        <taxon>Bacteria</taxon>
        <taxon>Bacillati</taxon>
        <taxon>Actinomycetota</taxon>
        <taxon>Actinomycetes</taxon>
        <taxon>Actinomycetales</taxon>
        <taxon>Actinomycetaceae</taxon>
        <taxon>Schaalia</taxon>
    </lineage>
</organism>
<dbReference type="AlphaFoldDB" id="A0A2X0VEA5"/>
<proteinExistence type="predicted"/>
<evidence type="ECO:0008006" key="3">
    <source>
        <dbReference type="Google" id="ProtNLM"/>
    </source>
</evidence>
<sequence>MANDQIRTDEEARASIAFADAALNLAGHVVTDAHLRDLQWKTATGELTVEEAGSEGERYLYEKFGYSHE</sequence>
<evidence type="ECO:0000313" key="1">
    <source>
        <dbReference type="EMBL" id="SPT55847.1"/>
    </source>
</evidence>
<dbReference type="RefSeq" id="WP_111823861.1">
    <property type="nucleotide sequence ID" value="NZ_CAUQLB010000009.1"/>
</dbReference>
<reference evidence="1 2" key="1">
    <citation type="submission" date="2018-06" db="EMBL/GenBank/DDBJ databases">
        <authorList>
            <consortium name="Pathogen Informatics"/>
            <person name="Doyle S."/>
        </authorList>
    </citation>
    <scope>NUCLEOTIDE SEQUENCE [LARGE SCALE GENOMIC DNA]</scope>
    <source>
        <strain evidence="1 2">NCTC9935</strain>
    </source>
</reference>
<accession>A0A2X0VEA5</accession>